<accession>A0A9D4TAG6</accession>
<dbReference type="Proteomes" id="UP000821837">
    <property type="component" value="Chromosome 1"/>
</dbReference>
<dbReference type="EMBL" id="JABSTV010001245">
    <property type="protein sequence ID" value="KAH7983837.1"/>
    <property type="molecule type" value="Genomic_DNA"/>
</dbReference>
<protein>
    <recommendedName>
        <fullName evidence="3">Prokineticin domain-containing protein</fullName>
    </recommendedName>
</protein>
<sequence>MTALPTEAAAASFGASMQMLTRGRRRARGFGVFSFSPRRPVSLDGGASISRARALRSVSCRERVGEVLDPAGAPADLPWAVARPSRVVGLEVSLPRPFRAGLDSAARFGRARANERRFAPGPSTQHGNSSKMTSSVTLGLLYVCVMIASVWTFRLPQSCSGPQDCAHDECCVVGMQRYSVPQCQKLGQIGDTCRPYNVPENRSLWYPYNGGVLQQNTDTYTLLCPCTGGLHCTAAQCQPATLGDHVGNDLAGVYDEYQ</sequence>
<keyword evidence="2" id="KW-1185">Reference proteome</keyword>
<dbReference type="AlphaFoldDB" id="A0A9D4TAG6"/>
<evidence type="ECO:0000313" key="2">
    <source>
        <dbReference type="Proteomes" id="UP000821837"/>
    </source>
</evidence>
<gene>
    <name evidence="1" type="ORF">HPB52_014620</name>
</gene>
<organism evidence="1 2">
    <name type="scientific">Rhipicephalus sanguineus</name>
    <name type="common">Brown dog tick</name>
    <name type="synonym">Ixodes sanguineus</name>
    <dbReference type="NCBI Taxonomy" id="34632"/>
    <lineage>
        <taxon>Eukaryota</taxon>
        <taxon>Metazoa</taxon>
        <taxon>Ecdysozoa</taxon>
        <taxon>Arthropoda</taxon>
        <taxon>Chelicerata</taxon>
        <taxon>Arachnida</taxon>
        <taxon>Acari</taxon>
        <taxon>Parasitiformes</taxon>
        <taxon>Ixodida</taxon>
        <taxon>Ixodoidea</taxon>
        <taxon>Ixodidae</taxon>
        <taxon>Rhipicephalinae</taxon>
        <taxon>Rhipicephalus</taxon>
        <taxon>Rhipicephalus</taxon>
    </lineage>
</organism>
<proteinExistence type="predicted"/>
<evidence type="ECO:0000313" key="1">
    <source>
        <dbReference type="EMBL" id="KAH7983837.1"/>
    </source>
</evidence>
<dbReference type="VEuPathDB" id="VectorBase:RSAN_026712"/>
<reference evidence="1" key="1">
    <citation type="journal article" date="2020" name="Cell">
        <title>Large-Scale Comparative Analyses of Tick Genomes Elucidate Their Genetic Diversity and Vector Capacities.</title>
        <authorList>
            <consortium name="Tick Genome and Microbiome Consortium (TIGMIC)"/>
            <person name="Jia N."/>
            <person name="Wang J."/>
            <person name="Shi W."/>
            <person name="Du L."/>
            <person name="Sun Y."/>
            <person name="Zhan W."/>
            <person name="Jiang J.F."/>
            <person name="Wang Q."/>
            <person name="Zhang B."/>
            <person name="Ji P."/>
            <person name="Bell-Sakyi L."/>
            <person name="Cui X.M."/>
            <person name="Yuan T.T."/>
            <person name="Jiang B.G."/>
            <person name="Yang W.F."/>
            <person name="Lam T.T."/>
            <person name="Chang Q.C."/>
            <person name="Ding S.J."/>
            <person name="Wang X.J."/>
            <person name="Zhu J.G."/>
            <person name="Ruan X.D."/>
            <person name="Zhao L."/>
            <person name="Wei J.T."/>
            <person name="Ye R.Z."/>
            <person name="Que T.C."/>
            <person name="Du C.H."/>
            <person name="Zhou Y.H."/>
            <person name="Cheng J.X."/>
            <person name="Dai P.F."/>
            <person name="Guo W.B."/>
            <person name="Han X.H."/>
            <person name="Huang E.J."/>
            <person name="Li L.F."/>
            <person name="Wei W."/>
            <person name="Gao Y.C."/>
            <person name="Liu J.Z."/>
            <person name="Shao H.Z."/>
            <person name="Wang X."/>
            <person name="Wang C.C."/>
            <person name="Yang T.C."/>
            <person name="Huo Q.B."/>
            <person name="Li W."/>
            <person name="Chen H.Y."/>
            <person name="Chen S.E."/>
            <person name="Zhou L.G."/>
            <person name="Ni X.B."/>
            <person name="Tian J.H."/>
            <person name="Sheng Y."/>
            <person name="Liu T."/>
            <person name="Pan Y.S."/>
            <person name="Xia L.Y."/>
            <person name="Li J."/>
            <person name="Zhao F."/>
            <person name="Cao W.C."/>
        </authorList>
    </citation>
    <scope>NUCLEOTIDE SEQUENCE</scope>
    <source>
        <strain evidence="1">Rsan-2018</strain>
    </source>
</reference>
<name>A0A9D4TAG6_RHISA</name>
<reference evidence="1" key="2">
    <citation type="submission" date="2021-09" db="EMBL/GenBank/DDBJ databases">
        <authorList>
            <person name="Jia N."/>
            <person name="Wang J."/>
            <person name="Shi W."/>
            <person name="Du L."/>
            <person name="Sun Y."/>
            <person name="Zhan W."/>
            <person name="Jiang J."/>
            <person name="Wang Q."/>
            <person name="Zhang B."/>
            <person name="Ji P."/>
            <person name="Sakyi L.B."/>
            <person name="Cui X."/>
            <person name="Yuan T."/>
            <person name="Jiang B."/>
            <person name="Yang W."/>
            <person name="Lam T.T.-Y."/>
            <person name="Chang Q."/>
            <person name="Ding S."/>
            <person name="Wang X."/>
            <person name="Zhu J."/>
            <person name="Ruan X."/>
            <person name="Zhao L."/>
            <person name="Wei J."/>
            <person name="Que T."/>
            <person name="Du C."/>
            <person name="Cheng J."/>
            <person name="Dai P."/>
            <person name="Han X."/>
            <person name="Huang E."/>
            <person name="Gao Y."/>
            <person name="Liu J."/>
            <person name="Shao H."/>
            <person name="Ye R."/>
            <person name="Li L."/>
            <person name="Wei W."/>
            <person name="Wang X."/>
            <person name="Wang C."/>
            <person name="Huo Q."/>
            <person name="Li W."/>
            <person name="Guo W."/>
            <person name="Chen H."/>
            <person name="Chen S."/>
            <person name="Zhou L."/>
            <person name="Zhou L."/>
            <person name="Ni X."/>
            <person name="Tian J."/>
            <person name="Zhou Y."/>
            <person name="Sheng Y."/>
            <person name="Liu T."/>
            <person name="Pan Y."/>
            <person name="Xia L."/>
            <person name="Li J."/>
            <person name="Zhao F."/>
            <person name="Cao W."/>
        </authorList>
    </citation>
    <scope>NUCLEOTIDE SEQUENCE</scope>
    <source>
        <strain evidence="1">Rsan-2018</strain>
        <tissue evidence="1">Larvae</tissue>
    </source>
</reference>
<evidence type="ECO:0008006" key="3">
    <source>
        <dbReference type="Google" id="ProtNLM"/>
    </source>
</evidence>
<comment type="caution">
    <text evidence="1">The sequence shown here is derived from an EMBL/GenBank/DDBJ whole genome shotgun (WGS) entry which is preliminary data.</text>
</comment>
<dbReference type="Gene3D" id="2.10.80.10">
    <property type="entry name" value="Lipase, subunit A"/>
    <property type="match status" value="1"/>
</dbReference>